<feature type="modified residue" description="4-aspartylphosphate" evidence="4">
    <location>
        <position position="772"/>
    </location>
</feature>
<evidence type="ECO:0000256" key="5">
    <source>
        <dbReference type="SAM" id="Phobius"/>
    </source>
</evidence>
<dbReference type="EC" id="2.7.13.3" evidence="2"/>
<dbReference type="PROSITE" id="PS50110">
    <property type="entry name" value="RESPONSE_REGULATORY"/>
    <property type="match status" value="1"/>
</dbReference>
<dbReference type="InterPro" id="IPR003661">
    <property type="entry name" value="HisK_dim/P_dom"/>
</dbReference>
<dbReference type="NCBIfam" id="NF010411">
    <property type="entry name" value="PRK13837.1"/>
    <property type="match status" value="1"/>
</dbReference>
<dbReference type="CDD" id="cd00082">
    <property type="entry name" value="HisKA"/>
    <property type="match status" value="1"/>
</dbReference>
<dbReference type="Gene3D" id="3.40.50.2300">
    <property type="match status" value="1"/>
</dbReference>
<dbReference type="Gene3D" id="1.10.287.130">
    <property type="match status" value="1"/>
</dbReference>
<dbReference type="PRINTS" id="PR00344">
    <property type="entry name" value="BCTRLSENSOR"/>
</dbReference>
<dbReference type="InterPro" id="IPR045812">
    <property type="entry name" value="DAHL"/>
</dbReference>
<evidence type="ECO:0000313" key="8">
    <source>
        <dbReference type="EMBL" id="AAL57008.1"/>
    </source>
</evidence>
<evidence type="ECO:0000256" key="1">
    <source>
        <dbReference type="ARBA" id="ARBA00000085"/>
    </source>
</evidence>
<evidence type="ECO:0000259" key="7">
    <source>
        <dbReference type="PROSITE" id="PS50110"/>
    </source>
</evidence>
<feature type="domain" description="Response regulatory" evidence="7">
    <location>
        <begin position="722"/>
        <end position="834"/>
    </location>
</feature>
<dbReference type="PANTHER" id="PTHR43065:SF42">
    <property type="entry name" value="TWO-COMPONENT SENSOR PPRA"/>
    <property type="match status" value="1"/>
</dbReference>
<feature type="domain" description="Histidine kinase" evidence="6">
    <location>
        <begin position="477"/>
        <end position="700"/>
    </location>
</feature>
<dbReference type="Pfam" id="PF02518">
    <property type="entry name" value="HATPase_c"/>
    <property type="match status" value="1"/>
</dbReference>
<evidence type="ECO:0000259" key="6">
    <source>
        <dbReference type="PROSITE" id="PS50109"/>
    </source>
</evidence>
<evidence type="ECO:0000256" key="2">
    <source>
        <dbReference type="ARBA" id="ARBA00012438"/>
    </source>
</evidence>
<dbReference type="SMART" id="SM00388">
    <property type="entry name" value="HisKA"/>
    <property type="match status" value="1"/>
</dbReference>
<dbReference type="InterPro" id="IPR036890">
    <property type="entry name" value="HATPase_C_sf"/>
</dbReference>
<keyword evidence="5" id="KW-1133">Transmembrane helix</keyword>
<feature type="transmembrane region" description="Helical" evidence="5">
    <location>
        <begin position="20"/>
        <end position="39"/>
    </location>
</feature>
<dbReference type="Pfam" id="PF19443">
    <property type="entry name" value="DAHL"/>
    <property type="match status" value="1"/>
</dbReference>
<dbReference type="SUPFAM" id="SSF52172">
    <property type="entry name" value="CheY-like"/>
    <property type="match status" value="1"/>
</dbReference>
<evidence type="ECO:0000256" key="3">
    <source>
        <dbReference type="ARBA" id="ARBA00022553"/>
    </source>
</evidence>
<dbReference type="EMBL" id="AF329849">
    <property type="protein sequence ID" value="AAL57008.1"/>
    <property type="molecule type" value="Genomic_DNA"/>
</dbReference>
<gene>
    <name evidence="8" type="primary">virA</name>
</gene>
<evidence type="ECO:0000256" key="4">
    <source>
        <dbReference type="PROSITE-ProRule" id="PRU00169"/>
    </source>
</evidence>
<dbReference type="InterPro" id="IPR001789">
    <property type="entry name" value="Sig_transdc_resp-reg_receiver"/>
</dbReference>
<keyword evidence="3 4" id="KW-0597">Phosphoprotein</keyword>
<organism evidence="8">
    <name type="scientific">Agrobacterium tumefaciens</name>
    <dbReference type="NCBI Taxonomy" id="358"/>
    <lineage>
        <taxon>Bacteria</taxon>
        <taxon>Pseudomonadati</taxon>
        <taxon>Pseudomonadota</taxon>
        <taxon>Alphaproteobacteria</taxon>
        <taxon>Hyphomicrobiales</taxon>
        <taxon>Rhizobiaceae</taxon>
        <taxon>Rhizobium/Agrobacterium group</taxon>
        <taxon>Agrobacterium</taxon>
        <taxon>Agrobacterium tumefaciens complex</taxon>
    </lineage>
</organism>
<dbReference type="InterPro" id="IPR005467">
    <property type="entry name" value="His_kinase_dom"/>
</dbReference>
<dbReference type="SUPFAM" id="SSF47384">
    <property type="entry name" value="Homodimeric domain of signal transducing histidine kinase"/>
    <property type="match status" value="1"/>
</dbReference>
<keyword evidence="8" id="KW-0614">Plasmid</keyword>
<dbReference type="PANTHER" id="PTHR43065">
    <property type="entry name" value="SENSOR HISTIDINE KINASE"/>
    <property type="match status" value="1"/>
</dbReference>
<feature type="transmembrane region" description="Helical" evidence="5">
    <location>
        <begin position="261"/>
        <end position="281"/>
    </location>
</feature>
<dbReference type="PROSITE" id="PS50109">
    <property type="entry name" value="HIS_KIN"/>
    <property type="match status" value="1"/>
</dbReference>
<dbReference type="AlphaFoldDB" id="Q8VTA3"/>
<dbReference type="InterPro" id="IPR004358">
    <property type="entry name" value="Sig_transdc_His_kin-like_C"/>
</dbReference>
<dbReference type="SMART" id="SM00387">
    <property type="entry name" value="HATPase_c"/>
    <property type="match status" value="1"/>
</dbReference>
<dbReference type="InterPro" id="IPR003594">
    <property type="entry name" value="HATPase_dom"/>
</dbReference>
<keyword evidence="5" id="KW-0472">Membrane</keyword>
<dbReference type="Pfam" id="PF00512">
    <property type="entry name" value="HisKA"/>
    <property type="match status" value="1"/>
</dbReference>
<sequence length="871" mass="96291">MLWDHSSPSRKILLDIKSWYTLILLVAALSFGILARGPWQDNESNKAILTELQSIDVDCAMLQRDVLRAHAGLLRNYQPLIVPLARVRTSVADLQQHFKRAGIDRAGGFSQLLAQVKKSVNATDAAVAAFGAQNVMLEDSLATFNQSIDSLLESWDRKDLNPPKASELGYLILRFSSRPNFELARQINQRLDQLQVSANGDKATIQAIVRSGRDIVTLVPQLTDTIRVIQTSETVDNTKKLQKAYLEAYSLTNAGEQKVRIFLGAVSVFFCFCIIFLVHRLHLRTKVLTRRLDFEEVIKRIGLCFDDASEAKPSLETATNAALGLIQSFFEAHQCALALVNVNENDIVRNFFASAPPPRWNEMRVFEIVSKVEADGHEGILRAYPERKMSCFHEDAPCLWVLLAFKVSDRIAAVFGLGYDREHLQPPTSREIQLMELAAGCVSHYAVIRCKQSQRSILERRLKHAERLEAVGTLAGGIAHEFNNILGAILGYAEMAHNVLRRHTRVRGYIDHIISEGNRARLIVNQILALSRRSERDAKPFDLSELVTEIAPSLRVALPPDVELDFKLEAAQTVVDGNPLEIEQILLNLCKNSAEACSGSGRVEVSVCKSSILKPKMFANGTIPPGDYILLSVEDYGAGIPEVALPRIFEPFFTTRARSGGTGLGLSMVHGHVSAMAGYIDVVSAVGKGTRFDVYLPRSSKQPVNSENFFEPGKIPLGRGEIVAVVEPDSVALGMYEEKIAALGYEPAGFNTVKGLMDWVMEGKEPDLVLIDQLSFLGAEGASSLVATLEQVPIIIVGENKKNVHRSADREEFTHFLQKPISAKTLACVVRANIRTERMNGSTSNGAADELCRAREYSQNTVLCRPPSDEK</sequence>
<name>Q8VTA3_AGRTU</name>
<geneLocation type="plasmid" evidence="8">
    <name>pTiAB2/73</name>
</geneLocation>
<reference evidence="8" key="1">
    <citation type="submission" date="2000-12" db="EMBL/GenBank/DDBJ databases">
        <title>Comparison of the vir regions of the Agrobacterium tumefaciens limited host range strain AB2/73 with those of broad host range Agrobacterium strains.</title>
        <authorList>
            <person name="Schmidt J."/>
            <person name="Hammann P."/>
            <person name="Otten L."/>
        </authorList>
    </citation>
    <scope>NUCLEOTIDE SEQUENCE</scope>
    <source>
        <strain evidence="8">AB2/73</strain>
        <plasmid evidence="8">pTiAB2/73</plasmid>
    </source>
</reference>
<keyword evidence="5" id="KW-0812">Transmembrane</keyword>
<protein>
    <recommendedName>
        <fullName evidence="2">histidine kinase</fullName>
        <ecNumber evidence="2">2.7.13.3</ecNumber>
    </recommendedName>
</protein>
<dbReference type="GO" id="GO:0000155">
    <property type="term" value="F:phosphorelay sensor kinase activity"/>
    <property type="evidence" value="ECO:0007669"/>
    <property type="project" value="InterPro"/>
</dbReference>
<accession>Q8VTA3</accession>
<dbReference type="Gene3D" id="3.30.565.10">
    <property type="entry name" value="Histidine kinase-like ATPase, C-terminal domain"/>
    <property type="match status" value="1"/>
</dbReference>
<dbReference type="SUPFAM" id="SSF55874">
    <property type="entry name" value="ATPase domain of HSP90 chaperone/DNA topoisomerase II/histidine kinase"/>
    <property type="match status" value="1"/>
</dbReference>
<dbReference type="InterPro" id="IPR011006">
    <property type="entry name" value="CheY-like_superfamily"/>
</dbReference>
<dbReference type="InterPro" id="IPR036097">
    <property type="entry name" value="HisK_dim/P_sf"/>
</dbReference>
<proteinExistence type="predicted"/>
<comment type="catalytic activity">
    <reaction evidence="1">
        <text>ATP + protein L-histidine = ADP + protein N-phospho-L-histidine.</text>
        <dbReference type="EC" id="2.7.13.3"/>
    </reaction>
</comment>